<organism evidence="1 2">
    <name type="scientific">Asticcacaulis machinosus</name>
    <dbReference type="NCBI Taxonomy" id="2984211"/>
    <lineage>
        <taxon>Bacteria</taxon>
        <taxon>Pseudomonadati</taxon>
        <taxon>Pseudomonadota</taxon>
        <taxon>Alphaproteobacteria</taxon>
        <taxon>Caulobacterales</taxon>
        <taxon>Caulobacteraceae</taxon>
        <taxon>Asticcacaulis</taxon>
    </lineage>
</organism>
<dbReference type="Proteomes" id="UP001218579">
    <property type="component" value="Unassembled WGS sequence"/>
</dbReference>
<gene>
    <name evidence="1" type="ORF">PQU98_11675</name>
</gene>
<evidence type="ECO:0008006" key="3">
    <source>
        <dbReference type="Google" id="ProtNLM"/>
    </source>
</evidence>
<dbReference type="Gene3D" id="3.30.160.150">
    <property type="entry name" value="Lipoprotein like domain"/>
    <property type="match status" value="1"/>
</dbReference>
<dbReference type="RefSeq" id="WP_272745117.1">
    <property type="nucleotide sequence ID" value="NZ_JAQQKV010000002.1"/>
</dbReference>
<accession>A0ABT5HMH3</accession>
<sequence>MIKPAKAVLIGTALIGTGALLSACGFQPLYADRGLVTTLSQVDIVVPDTRTGYFLKQDLSKGLLEDAKAAKRYKLEVTLTERRFGVGLGLDDTASRYEISNAVAYSLTDLTTRQVVYKSNFVDATTYDAAESPYASMASQQDGQERAAVGISQKIQADLALYFHNKK</sequence>
<dbReference type="EMBL" id="JAQQKV010000002">
    <property type="protein sequence ID" value="MDC7676794.1"/>
    <property type="molecule type" value="Genomic_DNA"/>
</dbReference>
<reference evidence="1 2" key="1">
    <citation type="submission" date="2023-01" db="EMBL/GenBank/DDBJ databases">
        <title>Novel species of the genus Asticcacaulis isolated from rivers.</title>
        <authorList>
            <person name="Lu H."/>
        </authorList>
    </citation>
    <scope>NUCLEOTIDE SEQUENCE [LARGE SCALE GENOMIC DNA]</scope>
    <source>
        <strain evidence="1 2">LKC15W</strain>
    </source>
</reference>
<proteinExistence type="predicted"/>
<evidence type="ECO:0000313" key="1">
    <source>
        <dbReference type="EMBL" id="MDC7676794.1"/>
    </source>
</evidence>
<name>A0ABT5HMH3_9CAUL</name>
<protein>
    <recommendedName>
        <fullName evidence="3">LPS-assembly lipoprotein</fullName>
    </recommendedName>
</protein>
<evidence type="ECO:0000313" key="2">
    <source>
        <dbReference type="Proteomes" id="UP001218579"/>
    </source>
</evidence>
<comment type="caution">
    <text evidence="1">The sequence shown here is derived from an EMBL/GenBank/DDBJ whole genome shotgun (WGS) entry which is preliminary data.</text>
</comment>
<keyword evidence="2" id="KW-1185">Reference proteome</keyword>
<dbReference type="PROSITE" id="PS51257">
    <property type="entry name" value="PROKAR_LIPOPROTEIN"/>
    <property type="match status" value="1"/>
</dbReference>